<dbReference type="Pfam" id="PF11815">
    <property type="entry name" value="DUF3336"/>
    <property type="match status" value="1"/>
</dbReference>
<keyword evidence="11" id="KW-1185">Reference proteome</keyword>
<dbReference type="Pfam" id="PF04433">
    <property type="entry name" value="SWIRM"/>
    <property type="match status" value="1"/>
</dbReference>
<evidence type="ECO:0000256" key="5">
    <source>
        <dbReference type="PROSITE-ProRule" id="PRU01161"/>
    </source>
</evidence>
<dbReference type="Pfam" id="PF01734">
    <property type="entry name" value="Patatin"/>
    <property type="match status" value="1"/>
</dbReference>
<evidence type="ECO:0008006" key="12">
    <source>
        <dbReference type="Google" id="ProtNLM"/>
    </source>
</evidence>
<dbReference type="PROSITE" id="PS50934">
    <property type="entry name" value="SWIRM"/>
    <property type="match status" value="1"/>
</dbReference>
<dbReference type="PANTHER" id="PTHR14226:SF66">
    <property type="entry name" value="TRIACYLGLYCEROL LIPASE PTL2"/>
    <property type="match status" value="1"/>
</dbReference>
<feature type="compositionally biased region" description="Acidic residues" evidence="6">
    <location>
        <begin position="1"/>
        <end position="13"/>
    </location>
</feature>
<evidence type="ECO:0000256" key="3">
    <source>
        <dbReference type="ARBA" id="ARBA00022963"/>
    </source>
</evidence>
<proteinExistence type="inferred from homology"/>
<evidence type="ECO:0000256" key="7">
    <source>
        <dbReference type="SAM" id="Phobius"/>
    </source>
</evidence>
<name>A0AAD5T5G7_9FUNG</name>
<dbReference type="SUPFAM" id="SSF52151">
    <property type="entry name" value="FabD/lysophospholipase-like"/>
    <property type="match status" value="1"/>
</dbReference>
<evidence type="ECO:0000256" key="2">
    <source>
        <dbReference type="ARBA" id="ARBA00022801"/>
    </source>
</evidence>
<feature type="compositionally biased region" description="Polar residues" evidence="6">
    <location>
        <begin position="151"/>
        <end position="161"/>
    </location>
</feature>
<keyword evidence="7" id="KW-1133">Transmembrane helix</keyword>
<feature type="active site" description="Nucleophile" evidence="5">
    <location>
        <position position="978"/>
    </location>
</feature>
<feature type="domain" description="PNPLA" evidence="9">
    <location>
        <begin position="945"/>
        <end position="1142"/>
    </location>
</feature>
<dbReference type="InterPro" id="IPR002641">
    <property type="entry name" value="PNPLA_dom"/>
</dbReference>
<dbReference type="Gene3D" id="3.40.140.10">
    <property type="entry name" value="Cytidine Deaminase, domain 2"/>
    <property type="match status" value="1"/>
</dbReference>
<evidence type="ECO:0000256" key="6">
    <source>
        <dbReference type="SAM" id="MobiDB-lite"/>
    </source>
</evidence>
<feature type="short sequence motif" description="GXSXG" evidence="5">
    <location>
        <begin position="976"/>
        <end position="980"/>
    </location>
</feature>
<feature type="compositionally biased region" description="Acidic residues" evidence="6">
    <location>
        <begin position="1311"/>
        <end position="1320"/>
    </location>
</feature>
<dbReference type="InterPro" id="IPR000555">
    <property type="entry name" value="JAMM/MPN+_dom"/>
</dbReference>
<comment type="caution">
    <text evidence="10">The sequence shown here is derived from an EMBL/GenBank/DDBJ whole genome shotgun (WGS) entry which is preliminary data.</text>
</comment>
<evidence type="ECO:0000313" key="11">
    <source>
        <dbReference type="Proteomes" id="UP001211907"/>
    </source>
</evidence>
<reference evidence="10" key="1">
    <citation type="submission" date="2020-05" db="EMBL/GenBank/DDBJ databases">
        <title>Phylogenomic resolution of chytrid fungi.</title>
        <authorList>
            <person name="Stajich J.E."/>
            <person name="Amses K."/>
            <person name="Simmons R."/>
            <person name="Seto K."/>
            <person name="Myers J."/>
            <person name="Bonds A."/>
            <person name="Quandt C.A."/>
            <person name="Barry K."/>
            <person name="Liu P."/>
            <person name="Grigoriev I."/>
            <person name="Longcore J.E."/>
            <person name="James T.Y."/>
        </authorList>
    </citation>
    <scope>NUCLEOTIDE SEQUENCE</scope>
    <source>
        <strain evidence="10">JEL0513</strain>
    </source>
</reference>
<dbReference type="InterPro" id="IPR050301">
    <property type="entry name" value="NTE"/>
</dbReference>
<dbReference type="GO" id="GO:0004806">
    <property type="term" value="F:triacylglycerol lipase activity"/>
    <property type="evidence" value="ECO:0007669"/>
    <property type="project" value="InterPro"/>
</dbReference>
<dbReference type="Proteomes" id="UP001211907">
    <property type="component" value="Unassembled WGS sequence"/>
</dbReference>
<evidence type="ECO:0000259" key="8">
    <source>
        <dbReference type="PROSITE" id="PS50934"/>
    </source>
</evidence>
<comment type="similarity">
    <text evidence="1">Belongs to the PLPL family.</text>
</comment>
<feature type="transmembrane region" description="Helical" evidence="7">
    <location>
        <begin position="769"/>
        <end position="796"/>
    </location>
</feature>
<keyword evidence="2 5" id="KW-0378">Hydrolase</keyword>
<dbReference type="InterPro" id="IPR021771">
    <property type="entry name" value="Triacylglycerol_lipase_N"/>
</dbReference>
<evidence type="ECO:0000256" key="1">
    <source>
        <dbReference type="ARBA" id="ARBA00006104"/>
    </source>
</evidence>
<feature type="region of interest" description="Disordered" evidence="6">
    <location>
        <begin position="131"/>
        <end position="161"/>
    </location>
</feature>
<feature type="compositionally biased region" description="Polar residues" evidence="6">
    <location>
        <begin position="605"/>
        <end position="615"/>
    </location>
</feature>
<dbReference type="GO" id="GO:0008237">
    <property type="term" value="F:metallopeptidase activity"/>
    <property type="evidence" value="ECO:0007669"/>
    <property type="project" value="InterPro"/>
</dbReference>
<dbReference type="GO" id="GO:0016042">
    <property type="term" value="P:lipid catabolic process"/>
    <property type="evidence" value="ECO:0007669"/>
    <property type="project" value="UniProtKB-UniRule"/>
</dbReference>
<feature type="region of interest" description="Disordered" evidence="6">
    <location>
        <begin position="1294"/>
        <end position="1320"/>
    </location>
</feature>
<dbReference type="GO" id="GO:0010468">
    <property type="term" value="P:regulation of gene expression"/>
    <property type="evidence" value="ECO:0007669"/>
    <property type="project" value="UniProtKB-ARBA"/>
</dbReference>
<dbReference type="SUPFAM" id="SSF102712">
    <property type="entry name" value="JAB1/MPN domain"/>
    <property type="match status" value="1"/>
</dbReference>
<dbReference type="InterPro" id="IPR007526">
    <property type="entry name" value="SWIRM"/>
</dbReference>
<evidence type="ECO:0000259" key="9">
    <source>
        <dbReference type="PROSITE" id="PS51635"/>
    </source>
</evidence>
<dbReference type="InterPro" id="IPR016035">
    <property type="entry name" value="Acyl_Trfase/lysoPLipase"/>
</dbReference>
<keyword evidence="3 5" id="KW-0442">Lipid degradation</keyword>
<dbReference type="InterPro" id="IPR009057">
    <property type="entry name" value="Homeodomain-like_sf"/>
</dbReference>
<accession>A0AAD5T5G7</accession>
<feature type="domain" description="SWIRM" evidence="8">
    <location>
        <begin position="130"/>
        <end position="228"/>
    </location>
</feature>
<keyword evidence="7" id="KW-0812">Transmembrane</keyword>
<dbReference type="PROSITE" id="PS51635">
    <property type="entry name" value="PNPLA"/>
    <property type="match status" value="1"/>
</dbReference>
<feature type="region of interest" description="Disordered" evidence="6">
    <location>
        <begin position="605"/>
        <end position="630"/>
    </location>
</feature>
<comment type="caution">
    <text evidence="5">Lacks conserved residue(s) required for the propagation of feature annotation.</text>
</comment>
<evidence type="ECO:0000256" key="4">
    <source>
        <dbReference type="ARBA" id="ARBA00023098"/>
    </source>
</evidence>
<keyword evidence="4 5" id="KW-0443">Lipid metabolism</keyword>
<dbReference type="GO" id="GO:0006641">
    <property type="term" value="P:triglyceride metabolic process"/>
    <property type="evidence" value="ECO:0007669"/>
    <property type="project" value="UniProtKB-ARBA"/>
</dbReference>
<dbReference type="Gene3D" id="1.10.10.10">
    <property type="entry name" value="Winged helix-like DNA-binding domain superfamily/Winged helix DNA-binding domain"/>
    <property type="match status" value="1"/>
</dbReference>
<dbReference type="SUPFAM" id="SSF46689">
    <property type="entry name" value="Homeodomain-like"/>
    <property type="match status" value="1"/>
</dbReference>
<dbReference type="Pfam" id="PF01398">
    <property type="entry name" value="JAB"/>
    <property type="match status" value="1"/>
</dbReference>
<gene>
    <name evidence="10" type="ORF">HK100_008914</name>
</gene>
<dbReference type="EMBL" id="JADGJH010000444">
    <property type="protein sequence ID" value="KAJ3128912.1"/>
    <property type="molecule type" value="Genomic_DNA"/>
</dbReference>
<sequence>MEERETDEIDIDIASDGNGEYLADPAQLAQPVSTIEADNSLRTHSSKIANEFANNTPIIESSTHTYNTDPATTSCIPPSLLSSSQHVASQSSADDSISDSQINATQITLDPTTPHPIEIKACPEFFIRKNHQQPQDPSFASSSSKKKHKLPTNNVTASPGSKNADRYLLIRNTILVEWERIKPKYLIKSATRPLLKGHGDVHAISRVHKFLEEAGFINFGLDEEGLKVRKRKREAFLADLGDGVGVGGSDESRLEYDPSSTATVLLAELLKAPKRQLKRVRNAKGEWVDKSELYDGRTIVHDKDGKPLSDEEPMTFEEIAEEKRMFSKNAKYFADEELMKYNPALLKKKRRQLQKQYYYYGNDFEDEQNEFRLIPLEKGGQDFVNGETESSLRFKVIVESNIQLVIDFHSHLAETEIIGLLGGIYDSDEKILYCEMDPESEVKAHIYFATKDKSVVGWYHSHPTFDPNPSIRDIETQTDHQHLFARESDGIEPFVGAIYSPYDPRSEGVIKIPYSCDCTIIPSSGLSDALLQQLYNLIDEFKSYEFRVDLSHSYKKTMTRLEKLVGALQIHVFTCINLSTADITEGMAAAEEFIAKHMVSSLTTTPRLSATSSPETHNRLPIPQSLGLDKKCESKRTMNNSAASFLDDDSLSDSSEQSDFGYKKRPVFSTDSSHSALRRHGVNLNARDRERGRAESSERLNVLASLQTQTQTQIPPRAHSAARSKFLSSFSVFRRRKSLDNLKAGKLNASKSPSKNGFRTSAFFSLLRYPILIGIGVIICLDLTALILIRLFVLVYEKLILSGGRQQFLRQLMEQADSYERWKTAASYLDSYMNHDDWKQQESDNDIYNSKLIRKTTNKLLTARMKNDPREAMRHLTHACKKNHGGCMNEGLYCNSFDGTKVDVETFFDEVEDSILFVADSETLSIDEKRAFFKNISRTYGKTALSLSGGASLTFYHMGVLKALFQEELLPDVITGTSGGAFLAALICTRTNEELIADQVFNPKIIAASLNMMSDSWTTRINRYLTYGYMFDPSEGFQKLESLTKGHLTFLEAYKKTGRILCISVTPDEPNSITPAKVLNFLTAPDVVISSAVCASSAVPGVLPPIKLICKTDSGELVPYKGSGKLWRDGSIRTDIPDLTMLNVNFQIVSQDICFEKVEFSQFFYESQGSAGCPTPHRNGRGWRGGFIASSLCHMIDLDLKKWLRLCKDLKLLPPVGSTDVSDLFLQQFDGTVTILPANSNVISDMVYALEDPTPETLAKYMARGEVKTFPKLGMIGHRMRIERIVKEVRQELSMAKSEENDTGTRLAATETEDGDHDEV</sequence>
<dbReference type="Gene3D" id="3.40.1090.10">
    <property type="entry name" value="Cytosolic phospholipase A2 catalytic domain"/>
    <property type="match status" value="2"/>
</dbReference>
<organism evidence="10 11">
    <name type="scientific">Physocladia obscura</name>
    <dbReference type="NCBI Taxonomy" id="109957"/>
    <lineage>
        <taxon>Eukaryota</taxon>
        <taxon>Fungi</taxon>
        <taxon>Fungi incertae sedis</taxon>
        <taxon>Chytridiomycota</taxon>
        <taxon>Chytridiomycota incertae sedis</taxon>
        <taxon>Chytridiomycetes</taxon>
        <taxon>Chytridiales</taxon>
        <taxon>Chytriomycetaceae</taxon>
        <taxon>Physocladia</taxon>
    </lineage>
</organism>
<feature type="active site" description="Proton acceptor" evidence="5">
    <location>
        <position position="1129"/>
    </location>
</feature>
<dbReference type="PANTHER" id="PTHR14226">
    <property type="entry name" value="NEUROPATHY TARGET ESTERASE/SWISS CHEESE D.MELANOGASTER"/>
    <property type="match status" value="1"/>
</dbReference>
<dbReference type="InterPro" id="IPR036388">
    <property type="entry name" value="WH-like_DNA-bd_sf"/>
</dbReference>
<feature type="region of interest" description="Disordered" evidence="6">
    <location>
        <begin position="1"/>
        <end position="21"/>
    </location>
</feature>
<protein>
    <recommendedName>
        <fullName evidence="12">PNPLA domain-containing protein</fullName>
    </recommendedName>
</protein>
<evidence type="ECO:0000313" key="10">
    <source>
        <dbReference type="EMBL" id="KAJ3128912.1"/>
    </source>
</evidence>
<keyword evidence="7" id="KW-0472">Membrane</keyword>
<feature type="region of interest" description="Disordered" evidence="6">
    <location>
        <begin position="644"/>
        <end position="676"/>
    </location>
</feature>